<dbReference type="Pfam" id="PF06042">
    <property type="entry name" value="NTP_transf_6"/>
    <property type="match status" value="1"/>
</dbReference>
<name>A0ABX8Z4P1_9NEIS</name>
<gene>
    <name evidence="1" type="ORF">K4H28_14995</name>
</gene>
<dbReference type="PANTHER" id="PTHR39166:SF1">
    <property type="entry name" value="BLL1166 PROTEIN"/>
    <property type="match status" value="1"/>
</dbReference>
<evidence type="ECO:0000313" key="2">
    <source>
        <dbReference type="Proteomes" id="UP000825679"/>
    </source>
</evidence>
<sequence>MKKQTLALIQADALRMDCLQAVQALALPQAMICAGFVRNLVWDAAHQFSTSTPLNDVDVAWYSSEQIDPQLDLELEFKLKQQLPNVQWQVRNQARMHHRNGVAAYASAKDAVARFPETATCLGAAMNDKNEIEWRVTAGLADAWALRLRHNAHSGLALSVTQRRIEEKNWLARWPHLRLMPQLLG</sequence>
<dbReference type="InterPro" id="IPR009267">
    <property type="entry name" value="NTP_transf_6"/>
</dbReference>
<keyword evidence="2" id="KW-1185">Reference proteome</keyword>
<accession>A0ABX8Z4P1</accession>
<evidence type="ECO:0000313" key="1">
    <source>
        <dbReference type="EMBL" id="QZA77562.1"/>
    </source>
</evidence>
<dbReference type="Proteomes" id="UP000825679">
    <property type="component" value="Chromosome"/>
</dbReference>
<protein>
    <submittedName>
        <fullName evidence="1">Nucleotidyltransferase family protein</fullName>
    </submittedName>
</protein>
<proteinExistence type="predicted"/>
<reference evidence="1 2" key="1">
    <citation type="submission" date="2021-08" db="EMBL/GenBank/DDBJ databases">
        <title>complete genome sequencing of Deefgea sp. D25.</title>
        <authorList>
            <person name="Bae J.-W."/>
            <person name="Gim D.-H."/>
        </authorList>
    </citation>
    <scope>NUCLEOTIDE SEQUENCE [LARGE SCALE GENOMIC DNA]</scope>
    <source>
        <strain evidence="1 2">D25</strain>
    </source>
</reference>
<organism evidence="1 2">
    <name type="scientific">Deefgea tanakiae</name>
    <dbReference type="NCBI Taxonomy" id="2865840"/>
    <lineage>
        <taxon>Bacteria</taxon>
        <taxon>Pseudomonadati</taxon>
        <taxon>Pseudomonadota</taxon>
        <taxon>Betaproteobacteria</taxon>
        <taxon>Neisseriales</taxon>
        <taxon>Chitinibacteraceae</taxon>
        <taxon>Deefgea</taxon>
    </lineage>
</organism>
<dbReference type="EMBL" id="CP081150">
    <property type="protein sequence ID" value="QZA77562.1"/>
    <property type="molecule type" value="Genomic_DNA"/>
</dbReference>
<dbReference type="PANTHER" id="PTHR39166">
    <property type="entry name" value="BLL1166 PROTEIN"/>
    <property type="match status" value="1"/>
</dbReference>
<dbReference type="RefSeq" id="WP_221005943.1">
    <property type="nucleotide sequence ID" value="NZ_CP081150.1"/>
</dbReference>